<evidence type="ECO:0000256" key="7">
    <source>
        <dbReference type="SAM" id="Phobius"/>
    </source>
</evidence>
<feature type="transmembrane region" description="Helical" evidence="7">
    <location>
        <begin position="30"/>
        <end position="47"/>
    </location>
</feature>
<dbReference type="PIRSF" id="PIRSF019239">
    <property type="entry name" value="MrpE"/>
    <property type="match status" value="1"/>
</dbReference>
<evidence type="ECO:0000256" key="2">
    <source>
        <dbReference type="ARBA" id="ARBA00006228"/>
    </source>
</evidence>
<comment type="caution">
    <text evidence="8">The sequence shown here is derived from an EMBL/GenBank/DDBJ whole genome shotgun (WGS) entry which is preliminary data.</text>
</comment>
<dbReference type="PANTHER" id="PTHR34584">
    <property type="entry name" value="NA(+)/H(+) ANTIPORTER SUBUNIT E1"/>
    <property type="match status" value="1"/>
</dbReference>
<name>A0ABU3KA92_9BACT</name>
<keyword evidence="3" id="KW-1003">Cell membrane</keyword>
<dbReference type="RefSeq" id="WP_313833946.1">
    <property type="nucleotide sequence ID" value="NZ_JAQOUE010000001.1"/>
</dbReference>
<dbReference type="Pfam" id="PF01899">
    <property type="entry name" value="MNHE"/>
    <property type="match status" value="1"/>
</dbReference>
<proteinExistence type="inferred from homology"/>
<evidence type="ECO:0000256" key="6">
    <source>
        <dbReference type="ARBA" id="ARBA00023136"/>
    </source>
</evidence>
<dbReference type="EMBL" id="JAQOUE010000001">
    <property type="protein sequence ID" value="MDT7043379.1"/>
    <property type="molecule type" value="Genomic_DNA"/>
</dbReference>
<keyword evidence="4 7" id="KW-0812">Transmembrane</keyword>
<reference evidence="8 9" key="1">
    <citation type="journal article" date="2023" name="ISME J.">
        <title>Cultivation and genomic characterization of novel and ubiquitous marine nitrite-oxidizing bacteria from the Nitrospirales.</title>
        <authorList>
            <person name="Mueller A.J."/>
            <person name="Daebeler A."/>
            <person name="Herbold C.W."/>
            <person name="Kirkegaard R.H."/>
            <person name="Daims H."/>
        </authorList>
    </citation>
    <scope>NUCLEOTIDE SEQUENCE [LARGE SCALE GENOMIC DNA]</scope>
    <source>
        <strain evidence="8 9">EB</strain>
    </source>
</reference>
<organism evidence="8 9">
    <name type="scientific">Candidatus Nitronereus thalassa</name>
    <dbReference type="NCBI Taxonomy" id="3020898"/>
    <lineage>
        <taxon>Bacteria</taxon>
        <taxon>Pseudomonadati</taxon>
        <taxon>Nitrospirota</taxon>
        <taxon>Nitrospiria</taxon>
        <taxon>Nitrospirales</taxon>
        <taxon>Nitrospiraceae</taxon>
        <taxon>Candidatus Nitronereus</taxon>
    </lineage>
</organism>
<keyword evidence="6 7" id="KW-0472">Membrane</keyword>
<comment type="similarity">
    <text evidence="2">Belongs to the CPA3 antiporters (TC 2.A.63) subunit E family.</text>
</comment>
<evidence type="ECO:0000256" key="3">
    <source>
        <dbReference type="ARBA" id="ARBA00022475"/>
    </source>
</evidence>
<evidence type="ECO:0000313" key="9">
    <source>
        <dbReference type="Proteomes" id="UP001250932"/>
    </source>
</evidence>
<accession>A0ABU3KA92</accession>
<evidence type="ECO:0000256" key="1">
    <source>
        <dbReference type="ARBA" id="ARBA00004651"/>
    </source>
</evidence>
<gene>
    <name evidence="8" type="ORF">PPG34_13545</name>
</gene>
<sequence>MRPISSQFLFLKTLALFVVWIMLSGSFDPIHLGLGFALSFLVAWLNSGHSPFVPRFRLWGKILWYLPWLFIRIVQSSLHVTRLILDPRLPIHPRLIQYTSTLREPPAVVLLGNSITLTPGTITAEVNGNVLLVHALDELSAQDVTSGRIESKIAEVFKEEVGRS</sequence>
<dbReference type="Proteomes" id="UP001250932">
    <property type="component" value="Unassembled WGS sequence"/>
</dbReference>
<dbReference type="PANTHER" id="PTHR34584:SF1">
    <property type="entry name" value="NA(+)_H(+) ANTIPORTER SUBUNIT E1"/>
    <property type="match status" value="1"/>
</dbReference>
<evidence type="ECO:0000256" key="4">
    <source>
        <dbReference type="ARBA" id="ARBA00022692"/>
    </source>
</evidence>
<protein>
    <submittedName>
        <fullName evidence="8">Na+/H+ antiporter subunit E</fullName>
    </submittedName>
</protein>
<keyword evidence="9" id="KW-1185">Reference proteome</keyword>
<evidence type="ECO:0000256" key="5">
    <source>
        <dbReference type="ARBA" id="ARBA00022989"/>
    </source>
</evidence>
<comment type="subcellular location">
    <subcellularLocation>
        <location evidence="1">Cell membrane</location>
        <topology evidence="1">Multi-pass membrane protein</topology>
    </subcellularLocation>
</comment>
<feature type="transmembrane region" description="Helical" evidence="7">
    <location>
        <begin position="6"/>
        <end position="23"/>
    </location>
</feature>
<evidence type="ECO:0000313" key="8">
    <source>
        <dbReference type="EMBL" id="MDT7043379.1"/>
    </source>
</evidence>
<keyword evidence="5 7" id="KW-1133">Transmembrane helix</keyword>
<dbReference type="InterPro" id="IPR002758">
    <property type="entry name" value="Cation_antiport_E"/>
</dbReference>